<reference evidence="1 2" key="1">
    <citation type="submission" date="2019-06" db="EMBL/GenBank/DDBJ databases">
        <authorList>
            <person name="Palmer J.M."/>
        </authorList>
    </citation>
    <scope>NUCLEOTIDE SEQUENCE [LARGE SCALE GENOMIC DNA]</scope>
    <source>
        <strain evidence="1 2">TWF191</strain>
    </source>
</reference>
<gene>
    <name evidence="1" type="ORF">TWF191_010463</name>
</gene>
<dbReference type="Proteomes" id="UP000483672">
    <property type="component" value="Unassembled WGS sequence"/>
</dbReference>
<comment type="caution">
    <text evidence="1">The sequence shown here is derived from an EMBL/GenBank/DDBJ whole genome shotgun (WGS) entry which is preliminary data.</text>
</comment>
<sequence>MSFVYIPNLWAFYTLCCILGNSFCLHYTFATPISNSQRSEKLFADFSDVPNIPVPITAGLLPLPNYKHLKYPSFNLGASPLGSPGLLDIFPINGSVPYAIARYLVADLLVTNPSFTASYEGSDIKKFNLHSLNYFCSTVNAGPAPTSVLIDCTLKFVAYYASKKGDGRMVKGGEVEVRFVPLPGGETPIINTRKSPMAFVDFGGEFDGAETVEIEYVKGRTIGLIGGVEVPEVLAYVGVDNLNYTVFYK</sequence>
<dbReference type="EMBL" id="WIPF01000082">
    <property type="protein sequence ID" value="KAF3212463.1"/>
    <property type="molecule type" value="Genomic_DNA"/>
</dbReference>
<organism evidence="1 2">
    <name type="scientific">Orbilia oligospora</name>
    <name type="common">Nematode-trapping fungus</name>
    <name type="synonym">Arthrobotrys oligospora</name>
    <dbReference type="NCBI Taxonomy" id="2813651"/>
    <lineage>
        <taxon>Eukaryota</taxon>
        <taxon>Fungi</taxon>
        <taxon>Dikarya</taxon>
        <taxon>Ascomycota</taxon>
        <taxon>Pezizomycotina</taxon>
        <taxon>Orbiliomycetes</taxon>
        <taxon>Orbiliales</taxon>
        <taxon>Orbiliaceae</taxon>
        <taxon>Orbilia</taxon>
    </lineage>
</organism>
<protein>
    <submittedName>
        <fullName evidence="1">Uncharacterized protein</fullName>
    </submittedName>
</protein>
<evidence type="ECO:0000313" key="1">
    <source>
        <dbReference type="EMBL" id="KAF3212463.1"/>
    </source>
</evidence>
<accession>A0A6G1M0G8</accession>
<proteinExistence type="predicted"/>
<dbReference type="AlphaFoldDB" id="A0A6G1M0G8"/>
<name>A0A6G1M0G8_ORBOL</name>
<evidence type="ECO:0000313" key="2">
    <source>
        <dbReference type="Proteomes" id="UP000483672"/>
    </source>
</evidence>